<keyword evidence="6" id="KW-1185">Reference proteome</keyword>
<proteinExistence type="predicted"/>
<dbReference type="GO" id="GO:0004930">
    <property type="term" value="F:G protein-coupled receptor activity"/>
    <property type="evidence" value="ECO:0007669"/>
    <property type="project" value="InterPro"/>
</dbReference>
<dbReference type="AlphaFoldDB" id="A0A0M3HVC5"/>
<reference evidence="7" key="1">
    <citation type="submission" date="2017-02" db="UniProtKB">
        <authorList>
            <consortium name="WormBaseParasite"/>
        </authorList>
    </citation>
    <scope>IDENTIFICATION</scope>
</reference>
<dbReference type="InterPro" id="IPR000276">
    <property type="entry name" value="GPCR_Rhodpsn"/>
</dbReference>
<comment type="subcellular location">
    <subcellularLocation>
        <location evidence="1">Membrane</location>
    </subcellularLocation>
</comment>
<evidence type="ECO:0000256" key="2">
    <source>
        <dbReference type="ARBA" id="ARBA00022692"/>
    </source>
</evidence>
<dbReference type="Proteomes" id="UP000036681">
    <property type="component" value="Unplaced"/>
</dbReference>
<keyword evidence="2 5" id="KW-0812">Transmembrane</keyword>
<dbReference type="PRINTS" id="PR00237">
    <property type="entry name" value="GPCRRHODOPSN"/>
</dbReference>
<dbReference type="SUPFAM" id="SSF81321">
    <property type="entry name" value="Family A G protein-coupled receptor-like"/>
    <property type="match status" value="1"/>
</dbReference>
<protein>
    <submittedName>
        <fullName evidence="7">G_PROTEIN_RECEP_F1_2 domain-containing protein</fullName>
    </submittedName>
</protein>
<keyword evidence="4 5" id="KW-0472">Membrane</keyword>
<dbReference type="GO" id="GO:0016020">
    <property type="term" value="C:membrane"/>
    <property type="evidence" value="ECO:0007669"/>
    <property type="project" value="UniProtKB-SubCell"/>
</dbReference>
<evidence type="ECO:0000256" key="1">
    <source>
        <dbReference type="ARBA" id="ARBA00004370"/>
    </source>
</evidence>
<evidence type="ECO:0000256" key="5">
    <source>
        <dbReference type="SAM" id="Phobius"/>
    </source>
</evidence>
<accession>A0A0M3HVC5</accession>
<evidence type="ECO:0000313" key="6">
    <source>
        <dbReference type="Proteomes" id="UP000036681"/>
    </source>
</evidence>
<dbReference type="Gene3D" id="1.20.1070.10">
    <property type="entry name" value="Rhodopsin 7-helix transmembrane proteins"/>
    <property type="match status" value="1"/>
</dbReference>
<feature type="transmembrane region" description="Helical" evidence="5">
    <location>
        <begin position="30"/>
        <end position="54"/>
    </location>
</feature>
<evidence type="ECO:0000313" key="7">
    <source>
        <dbReference type="WBParaSite" id="ALUE_0000687701-mRNA-1"/>
    </source>
</evidence>
<evidence type="ECO:0000256" key="3">
    <source>
        <dbReference type="ARBA" id="ARBA00022989"/>
    </source>
</evidence>
<keyword evidence="3 5" id="KW-1133">Transmembrane helix</keyword>
<name>A0A0M3HVC5_ASCLU</name>
<dbReference type="WBParaSite" id="ALUE_0000687701-mRNA-1">
    <property type="protein sequence ID" value="ALUE_0000687701-mRNA-1"/>
    <property type="gene ID" value="ALUE_0000687701"/>
</dbReference>
<sequence length="78" mass="8516">MSNVSKKFLLDPEYCQQETMREISINLQSLLITLIPALMTVGTVVGNILVLAVIPFNSRIPTTLLVANLAFADLLVGE</sequence>
<evidence type="ECO:0000256" key="4">
    <source>
        <dbReference type="ARBA" id="ARBA00023136"/>
    </source>
</evidence>
<organism evidence="6 7">
    <name type="scientific">Ascaris lumbricoides</name>
    <name type="common">Giant roundworm</name>
    <dbReference type="NCBI Taxonomy" id="6252"/>
    <lineage>
        <taxon>Eukaryota</taxon>
        <taxon>Metazoa</taxon>
        <taxon>Ecdysozoa</taxon>
        <taxon>Nematoda</taxon>
        <taxon>Chromadorea</taxon>
        <taxon>Rhabditida</taxon>
        <taxon>Spirurina</taxon>
        <taxon>Ascaridomorpha</taxon>
        <taxon>Ascaridoidea</taxon>
        <taxon>Ascarididae</taxon>
        <taxon>Ascaris</taxon>
    </lineage>
</organism>